<dbReference type="EMBL" id="UINC01171531">
    <property type="protein sequence ID" value="SVD76145.1"/>
    <property type="molecule type" value="Genomic_DNA"/>
</dbReference>
<evidence type="ECO:0000256" key="1">
    <source>
        <dbReference type="ARBA" id="ARBA00001460"/>
    </source>
</evidence>
<dbReference type="NCBIfam" id="TIGR03188">
    <property type="entry name" value="histidine_hisI"/>
    <property type="match status" value="1"/>
</dbReference>
<dbReference type="InterPro" id="IPR008179">
    <property type="entry name" value="HisE"/>
</dbReference>
<evidence type="ECO:0000256" key="6">
    <source>
        <dbReference type="ARBA" id="ARBA00022605"/>
    </source>
</evidence>
<dbReference type="AlphaFoldDB" id="A0A382XZS4"/>
<evidence type="ECO:0000256" key="8">
    <source>
        <dbReference type="ARBA" id="ARBA00022801"/>
    </source>
</evidence>
<organism evidence="11">
    <name type="scientific">marine metagenome</name>
    <dbReference type="NCBI Taxonomy" id="408172"/>
    <lineage>
        <taxon>unclassified sequences</taxon>
        <taxon>metagenomes</taxon>
        <taxon>ecological metagenomes</taxon>
    </lineage>
</organism>
<dbReference type="PANTHER" id="PTHR42945">
    <property type="entry name" value="HISTIDINE BIOSYNTHESIS BIFUNCTIONAL PROTEIN"/>
    <property type="match status" value="1"/>
</dbReference>
<dbReference type="CDD" id="cd11534">
    <property type="entry name" value="NTP-PPase_HisIE_like"/>
    <property type="match status" value="1"/>
</dbReference>
<keyword evidence="5" id="KW-0963">Cytoplasm</keyword>
<gene>
    <name evidence="11" type="ORF">METZ01_LOCUS428999</name>
</gene>
<dbReference type="GO" id="GO:0005524">
    <property type="term" value="F:ATP binding"/>
    <property type="evidence" value="ECO:0007669"/>
    <property type="project" value="UniProtKB-KW"/>
</dbReference>
<dbReference type="PANTHER" id="PTHR42945:SF9">
    <property type="entry name" value="HISTIDINE BIOSYNTHESIS BIFUNCTIONAL PROTEIN HISIE"/>
    <property type="match status" value="1"/>
</dbReference>
<dbReference type="GO" id="GO:0004636">
    <property type="term" value="F:phosphoribosyl-ATP diphosphatase activity"/>
    <property type="evidence" value="ECO:0007669"/>
    <property type="project" value="UniProtKB-EC"/>
</dbReference>
<evidence type="ECO:0000256" key="9">
    <source>
        <dbReference type="ARBA" id="ARBA00022840"/>
    </source>
</evidence>
<dbReference type="GO" id="GO:0000105">
    <property type="term" value="P:L-histidine biosynthetic process"/>
    <property type="evidence" value="ECO:0007669"/>
    <property type="project" value="UniProtKB-UniPathway"/>
</dbReference>
<dbReference type="NCBIfam" id="NF001611">
    <property type="entry name" value="PRK00400.1-3"/>
    <property type="match status" value="1"/>
</dbReference>
<keyword evidence="7" id="KW-0547">Nucleotide-binding</keyword>
<reference evidence="11" key="1">
    <citation type="submission" date="2018-05" db="EMBL/GenBank/DDBJ databases">
        <authorList>
            <person name="Lanie J.A."/>
            <person name="Ng W.-L."/>
            <person name="Kazmierczak K.M."/>
            <person name="Andrzejewski T.M."/>
            <person name="Davidsen T.M."/>
            <person name="Wayne K.J."/>
            <person name="Tettelin H."/>
            <person name="Glass J.I."/>
            <person name="Rusch D."/>
            <person name="Podicherti R."/>
            <person name="Tsui H.-C.T."/>
            <person name="Winkler M.E."/>
        </authorList>
    </citation>
    <scope>NUCLEOTIDE SEQUENCE</scope>
</reference>
<comment type="subcellular location">
    <subcellularLocation>
        <location evidence="2">Cytoplasm</location>
    </subcellularLocation>
</comment>
<evidence type="ECO:0000256" key="3">
    <source>
        <dbReference type="ARBA" id="ARBA00005204"/>
    </source>
</evidence>
<dbReference type="SUPFAM" id="SSF101386">
    <property type="entry name" value="all-alpha NTP pyrophosphatases"/>
    <property type="match status" value="1"/>
</dbReference>
<sequence length="101" mass="11018">MDRLFSVILSRRGHDPEESYVAQQFKSGTSRIAQKVGEEAIETVLAALGNDKNELISESADLLFHLMVLWADKGLAPSDIYAELSRREGISGLDAKKAGKG</sequence>
<keyword evidence="6" id="KW-0028">Amino-acid biosynthesis</keyword>
<evidence type="ECO:0000256" key="4">
    <source>
        <dbReference type="ARBA" id="ARBA00012414"/>
    </source>
</evidence>
<dbReference type="Gene3D" id="1.10.287.1080">
    <property type="entry name" value="MazG-like"/>
    <property type="match status" value="1"/>
</dbReference>
<evidence type="ECO:0000256" key="7">
    <source>
        <dbReference type="ARBA" id="ARBA00022741"/>
    </source>
</evidence>
<keyword evidence="9" id="KW-0067">ATP-binding</keyword>
<evidence type="ECO:0000256" key="10">
    <source>
        <dbReference type="ARBA" id="ARBA00023102"/>
    </source>
</evidence>
<accession>A0A382XZS4</accession>
<dbReference type="GO" id="GO:0005737">
    <property type="term" value="C:cytoplasm"/>
    <property type="evidence" value="ECO:0007669"/>
    <property type="project" value="UniProtKB-SubCell"/>
</dbReference>
<dbReference type="EC" id="3.6.1.31" evidence="4"/>
<comment type="catalytic activity">
    <reaction evidence="1">
        <text>1-(5-phospho-beta-D-ribosyl)-ATP + H2O = 1-(5-phospho-beta-D-ribosyl)-5'-AMP + diphosphate + H(+)</text>
        <dbReference type="Rhea" id="RHEA:22828"/>
        <dbReference type="ChEBI" id="CHEBI:15377"/>
        <dbReference type="ChEBI" id="CHEBI:15378"/>
        <dbReference type="ChEBI" id="CHEBI:33019"/>
        <dbReference type="ChEBI" id="CHEBI:59457"/>
        <dbReference type="ChEBI" id="CHEBI:73183"/>
        <dbReference type="EC" id="3.6.1.31"/>
    </reaction>
</comment>
<keyword evidence="10" id="KW-0368">Histidine biosynthesis</keyword>
<dbReference type="NCBIfam" id="NF001613">
    <property type="entry name" value="PRK00400.1-5"/>
    <property type="match status" value="1"/>
</dbReference>
<dbReference type="UniPathway" id="UPA00031">
    <property type="reaction ID" value="UER00007"/>
</dbReference>
<evidence type="ECO:0000256" key="5">
    <source>
        <dbReference type="ARBA" id="ARBA00022490"/>
    </source>
</evidence>
<evidence type="ECO:0000256" key="2">
    <source>
        <dbReference type="ARBA" id="ARBA00004496"/>
    </source>
</evidence>
<name>A0A382XZS4_9ZZZZ</name>
<proteinExistence type="inferred from homology"/>
<dbReference type="HAMAP" id="MF_01020">
    <property type="entry name" value="HisE"/>
    <property type="match status" value="1"/>
</dbReference>
<evidence type="ECO:0000313" key="11">
    <source>
        <dbReference type="EMBL" id="SVD76145.1"/>
    </source>
</evidence>
<keyword evidence="8" id="KW-0378">Hydrolase</keyword>
<protein>
    <recommendedName>
        <fullName evidence="4">phosphoribosyl-ATP diphosphatase</fullName>
        <ecNumber evidence="4">3.6.1.31</ecNumber>
    </recommendedName>
</protein>
<comment type="pathway">
    <text evidence="3">Amino-acid biosynthesis; L-histidine biosynthesis; L-histidine from 5-phospho-alpha-D-ribose 1-diphosphate: step 2/9.</text>
</comment>
<dbReference type="Pfam" id="PF01503">
    <property type="entry name" value="PRA-PH"/>
    <property type="match status" value="1"/>
</dbReference>
<dbReference type="InterPro" id="IPR021130">
    <property type="entry name" value="PRib-ATP_PPHydrolase-like"/>
</dbReference>